<keyword evidence="2" id="KW-0004">4Fe-4S</keyword>
<evidence type="ECO:0000256" key="3">
    <source>
        <dbReference type="ARBA" id="ARBA00022691"/>
    </source>
</evidence>
<dbReference type="AlphaFoldDB" id="M7SGW2"/>
<evidence type="ECO:0000256" key="5">
    <source>
        <dbReference type="ARBA" id="ARBA00022898"/>
    </source>
</evidence>
<sequence length="310" mass="34554">MAVRLMQFIPLKSIIVEDHPVGEYDSLHEKDDTAIDGLVHRYPDKALFLPLNSCPVHCLYCTRAYGVGPDTELVTKDSFKLAKSRIAKVLAYIASHEELQDIVVSGGDAYYLPPHVLEWIGETLISIPNIRRFRFASKGLAVSPQRFLDPADEWTKALIRVSDKAKQAGKHMALHTHFNHPSEISWITEKASLKLLQAGVTVRNQTVLLRGINDNVPAMSTLIRKLADMVIQPTILDMEEELTGSIAGFCMPKFVVDLPGGGGKRLARSFKSYDRQSGLSTFTSPILTTGEKAGKVYEYYDPINTLEKKK</sequence>
<dbReference type="eggNOG" id="ENOG502S4VX">
    <property type="taxonomic scope" value="Eukaryota"/>
</dbReference>
<dbReference type="EMBL" id="KB706852">
    <property type="protein sequence ID" value="EMR65524.1"/>
    <property type="molecule type" value="Genomic_DNA"/>
</dbReference>
<evidence type="ECO:0000256" key="4">
    <source>
        <dbReference type="ARBA" id="ARBA00022723"/>
    </source>
</evidence>
<dbReference type="PANTHER" id="PTHR30538">
    <property type="entry name" value="LYSINE 2,3-AMINOMUTASE-RELATED"/>
    <property type="match status" value="1"/>
</dbReference>
<proteinExistence type="predicted"/>
<organism evidence="8 9">
    <name type="scientific">Eutypa lata (strain UCR-EL1)</name>
    <name type="common">Grapevine dieback disease fungus</name>
    <name type="synonym">Eutypa armeniacae</name>
    <dbReference type="NCBI Taxonomy" id="1287681"/>
    <lineage>
        <taxon>Eukaryota</taxon>
        <taxon>Fungi</taxon>
        <taxon>Dikarya</taxon>
        <taxon>Ascomycota</taxon>
        <taxon>Pezizomycotina</taxon>
        <taxon>Sordariomycetes</taxon>
        <taxon>Xylariomycetidae</taxon>
        <taxon>Xylariales</taxon>
        <taxon>Diatrypaceae</taxon>
        <taxon>Eutypa</taxon>
    </lineage>
</organism>
<keyword evidence="9" id="KW-1185">Reference proteome</keyword>
<dbReference type="GO" id="GO:0046872">
    <property type="term" value="F:metal ion binding"/>
    <property type="evidence" value="ECO:0007669"/>
    <property type="project" value="UniProtKB-KW"/>
</dbReference>
<comment type="cofactor">
    <cofactor evidence="1">
        <name>pyridoxal 5'-phosphate</name>
        <dbReference type="ChEBI" id="CHEBI:597326"/>
    </cofactor>
</comment>
<keyword evidence="4" id="KW-0479">Metal-binding</keyword>
<dbReference type="InterPro" id="IPR058240">
    <property type="entry name" value="rSAM_sf"/>
</dbReference>
<keyword evidence="3" id="KW-0949">S-adenosyl-L-methionine</keyword>
<keyword evidence="7" id="KW-0411">Iron-sulfur</keyword>
<dbReference type="STRING" id="1287681.M7SGW2"/>
<keyword evidence="5" id="KW-0663">Pyridoxal phosphate</keyword>
<evidence type="ECO:0000256" key="6">
    <source>
        <dbReference type="ARBA" id="ARBA00023004"/>
    </source>
</evidence>
<dbReference type="GO" id="GO:0003824">
    <property type="term" value="F:catalytic activity"/>
    <property type="evidence" value="ECO:0007669"/>
    <property type="project" value="InterPro"/>
</dbReference>
<evidence type="ECO:0000313" key="9">
    <source>
        <dbReference type="Proteomes" id="UP000012174"/>
    </source>
</evidence>
<evidence type="ECO:0000256" key="1">
    <source>
        <dbReference type="ARBA" id="ARBA00001933"/>
    </source>
</evidence>
<dbReference type="InterPro" id="IPR013785">
    <property type="entry name" value="Aldolase_TIM"/>
</dbReference>
<gene>
    <name evidence="8" type="ORF">UCREL1_7500</name>
</gene>
<dbReference type="HOGENOM" id="CLU_032161_1_1_1"/>
<dbReference type="KEGG" id="ela:UCREL1_7500"/>
<dbReference type="SUPFAM" id="SSF102114">
    <property type="entry name" value="Radical SAM enzymes"/>
    <property type="match status" value="1"/>
</dbReference>
<evidence type="ECO:0000256" key="2">
    <source>
        <dbReference type="ARBA" id="ARBA00022485"/>
    </source>
</evidence>
<dbReference type="InterPro" id="IPR003739">
    <property type="entry name" value="Lys_aminomutase/Glu_NH3_mut"/>
</dbReference>
<keyword evidence="6" id="KW-0408">Iron</keyword>
<dbReference type="Gene3D" id="3.20.20.70">
    <property type="entry name" value="Aldolase class I"/>
    <property type="match status" value="1"/>
</dbReference>
<reference evidence="9" key="1">
    <citation type="journal article" date="2013" name="Genome Announc.">
        <title>Draft genome sequence of the grapevine dieback fungus Eutypa lata UCR-EL1.</title>
        <authorList>
            <person name="Blanco-Ulate B."/>
            <person name="Rolshausen P.E."/>
            <person name="Cantu D."/>
        </authorList>
    </citation>
    <scope>NUCLEOTIDE SEQUENCE [LARGE SCALE GENOMIC DNA]</scope>
    <source>
        <strain evidence="9">UCR-EL1</strain>
    </source>
</reference>
<evidence type="ECO:0000313" key="8">
    <source>
        <dbReference type="EMBL" id="EMR65524.1"/>
    </source>
</evidence>
<accession>M7SGW2</accession>
<dbReference type="GO" id="GO:0051539">
    <property type="term" value="F:4 iron, 4 sulfur cluster binding"/>
    <property type="evidence" value="ECO:0007669"/>
    <property type="project" value="UniProtKB-KW"/>
</dbReference>
<name>M7SGW2_EUTLA</name>
<protein>
    <submittedName>
        <fullName evidence="8">Putative l-lysine-protein</fullName>
    </submittedName>
</protein>
<dbReference type="OrthoDB" id="5396721at2759"/>
<dbReference type="SFLD" id="SFLDS00029">
    <property type="entry name" value="Radical_SAM"/>
    <property type="match status" value="1"/>
</dbReference>
<evidence type="ECO:0000256" key="7">
    <source>
        <dbReference type="ARBA" id="ARBA00023014"/>
    </source>
</evidence>
<dbReference type="InterPro" id="IPR007197">
    <property type="entry name" value="rSAM"/>
</dbReference>
<dbReference type="PANTHER" id="PTHR30538:SF0">
    <property type="entry name" value="L-LYSINE 2,3-AMINOMUTASE AQ_1632-RELATED"/>
    <property type="match status" value="1"/>
</dbReference>
<dbReference type="Proteomes" id="UP000012174">
    <property type="component" value="Unassembled WGS sequence"/>
</dbReference>